<evidence type="ECO:0000256" key="1">
    <source>
        <dbReference type="ARBA" id="ARBA00004123"/>
    </source>
</evidence>
<evidence type="ECO:0000313" key="7">
    <source>
        <dbReference type="EMBL" id="CAD7680880.1"/>
    </source>
</evidence>
<comment type="subcellular location">
    <subcellularLocation>
        <location evidence="1 6">Nucleus</location>
    </subcellularLocation>
</comment>
<keyword evidence="4 6" id="KW-0804">Transcription</keyword>
<dbReference type="Pfam" id="PF02045">
    <property type="entry name" value="CBFB_NFYA"/>
    <property type="match status" value="1"/>
</dbReference>
<accession>A0A811YWR0</accession>
<dbReference type="GO" id="GO:0005634">
    <property type="term" value="C:nucleus"/>
    <property type="evidence" value="ECO:0007669"/>
    <property type="project" value="UniProtKB-SubCell"/>
</dbReference>
<sequence>MGQSEANMLITSLLITSTGHPVMAPAVLCGLGHIITQKAVSGKQNLKRGEMLQVQGQQHPTQQIIIQQPQAITVQEQQVAQTVEGRTIFYQPVDADGITLYTDCSDRGQYQQTSSGQGPAIITLPMAGYVINSGGTVINDGILLPGMEMVEEEPLYVNAKQHQHLCKRRQAWAKLKVKGTFQRKRRKYLHETCHSTAEKHCCPGVGTIPNKKKKKKKKKTKAMVQIIQLFSLGQAM</sequence>
<dbReference type="InterPro" id="IPR001289">
    <property type="entry name" value="NFYA"/>
</dbReference>
<dbReference type="PROSITE" id="PS51152">
    <property type="entry name" value="NFYA_HAP2_2"/>
    <property type="match status" value="1"/>
</dbReference>
<evidence type="ECO:0000313" key="8">
    <source>
        <dbReference type="Proteomes" id="UP000645828"/>
    </source>
</evidence>
<organism evidence="7 8">
    <name type="scientific">Nyctereutes procyonoides</name>
    <name type="common">Raccoon dog</name>
    <name type="synonym">Canis procyonoides</name>
    <dbReference type="NCBI Taxonomy" id="34880"/>
    <lineage>
        <taxon>Eukaryota</taxon>
        <taxon>Metazoa</taxon>
        <taxon>Chordata</taxon>
        <taxon>Craniata</taxon>
        <taxon>Vertebrata</taxon>
        <taxon>Euteleostomi</taxon>
        <taxon>Mammalia</taxon>
        <taxon>Eutheria</taxon>
        <taxon>Laurasiatheria</taxon>
        <taxon>Carnivora</taxon>
        <taxon>Caniformia</taxon>
        <taxon>Canidae</taxon>
        <taxon>Nyctereutes</taxon>
    </lineage>
</organism>
<comment type="caution">
    <text evidence="7">The sequence shown here is derived from an EMBL/GenBank/DDBJ whole genome shotgun (WGS) entry which is preliminary data.</text>
</comment>
<comment type="similarity">
    <text evidence="6">Belongs to the NFYA/HAP2 subunit family.</text>
</comment>
<comment type="function">
    <text evidence="6">Component of the sequence-specific heterotrimeric transcription factor (NF-Y) which specifically recognizes a 5'-CCAAT-3' box motif found in the promoters of its target genes.</text>
</comment>
<protein>
    <recommendedName>
        <fullName evidence="6">Nuclear transcription factor Y subunit</fullName>
    </recommendedName>
</protein>
<name>A0A811YWR0_NYCPR</name>
<reference evidence="7" key="1">
    <citation type="submission" date="2020-12" db="EMBL/GenBank/DDBJ databases">
        <authorList>
            <consortium name="Molecular Ecology Group"/>
        </authorList>
    </citation>
    <scope>NUCLEOTIDE SEQUENCE</scope>
    <source>
        <strain evidence="7">TBG_1078</strain>
    </source>
</reference>
<evidence type="ECO:0000256" key="2">
    <source>
        <dbReference type="ARBA" id="ARBA00023015"/>
    </source>
</evidence>
<evidence type="ECO:0000256" key="6">
    <source>
        <dbReference type="RuleBase" id="RU367155"/>
    </source>
</evidence>
<keyword evidence="8" id="KW-1185">Reference proteome</keyword>
<dbReference type="SMART" id="SM00521">
    <property type="entry name" value="CBF"/>
    <property type="match status" value="1"/>
</dbReference>
<dbReference type="PANTHER" id="PTHR12632">
    <property type="entry name" value="TRANSCRIPTION FACTOR NF-Y ALPHA-RELATED"/>
    <property type="match status" value="1"/>
</dbReference>
<evidence type="ECO:0000256" key="3">
    <source>
        <dbReference type="ARBA" id="ARBA00023125"/>
    </source>
</evidence>
<dbReference type="EMBL" id="CAJHUB010000750">
    <property type="protein sequence ID" value="CAD7680880.1"/>
    <property type="molecule type" value="Genomic_DNA"/>
</dbReference>
<gene>
    <name evidence="7" type="ORF">NYPRO_LOCUS13672</name>
</gene>
<keyword evidence="5 6" id="KW-0539">Nucleus</keyword>
<dbReference type="Gene3D" id="6.10.250.2430">
    <property type="match status" value="1"/>
</dbReference>
<dbReference type="AlphaFoldDB" id="A0A811YWR0"/>
<proteinExistence type="inferred from homology"/>
<dbReference type="PRINTS" id="PR00616">
    <property type="entry name" value="CCAATSUBUNTB"/>
</dbReference>
<evidence type="ECO:0000256" key="5">
    <source>
        <dbReference type="ARBA" id="ARBA00023242"/>
    </source>
</evidence>
<keyword evidence="3 6" id="KW-0238">DNA-binding</keyword>
<dbReference type="Proteomes" id="UP000645828">
    <property type="component" value="Unassembled WGS sequence"/>
</dbReference>
<keyword evidence="2 6" id="KW-0805">Transcription regulation</keyword>
<comment type="subunit">
    <text evidence="6">Heterotrimer.</text>
</comment>
<evidence type="ECO:0000256" key="4">
    <source>
        <dbReference type="ARBA" id="ARBA00023163"/>
    </source>
</evidence>
<dbReference type="GO" id="GO:0003700">
    <property type="term" value="F:DNA-binding transcription factor activity"/>
    <property type="evidence" value="ECO:0007669"/>
    <property type="project" value="UniProtKB-UniRule"/>
</dbReference>
<dbReference type="GO" id="GO:0003677">
    <property type="term" value="F:DNA binding"/>
    <property type="evidence" value="ECO:0007669"/>
    <property type="project" value="UniProtKB-KW"/>
</dbReference>